<proteinExistence type="predicted"/>
<accession>X5DQR9</accession>
<evidence type="ECO:0000313" key="9">
    <source>
        <dbReference type="Proteomes" id="UP000023703"/>
    </source>
</evidence>
<reference evidence="8 9" key="1">
    <citation type="journal article" date="2015" name="Int. J. Syst. Evol. Microbiol.">
        <title>Revisiting Corynebacterium glyciniphilum (ex Kubota et al., 1972) sp. nov., nom. rev., isolated from putrefied banana.</title>
        <authorList>
            <person name="Al-Dilaimi A."/>
            <person name="Bednarz H."/>
            <person name="Lomker A."/>
            <person name="Niehaus K."/>
            <person name="Kalinowski J."/>
            <person name="Ruckert C."/>
        </authorList>
    </citation>
    <scope>NUCLEOTIDE SEQUENCE [LARGE SCALE GENOMIC DNA]</scope>
    <source>
        <strain evidence="8">AJ 3170</strain>
    </source>
</reference>
<dbReference type="EMBL" id="CP006842">
    <property type="protein sequence ID" value="AHW65563.1"/>
    <property type="molecule type" value="Genomic_DNA"/>
</dbReference>
<feature type="region of interest" description="Disordered" evidence="5">
    <location>
        <begin position="1"/>
        <end position="45"/>
    </location>
</feature>
<dbReference type="InterPro" id="IPR007829">
    <property type="entry name" value="TM2"/>
</dbReference>
<dbReference type="Pfam" id="PF05154">
    <property type="entry name" value="TM2"/>
    <property type="match status" value="1"/>
</dbReference>
<feature type="domain" description="TM2" evidence="7">
    <location>
        <begin position="80"/>
        <end position="129"/>
    </location>
</feature>
<feature type="compositionally biased region" description="Low complexity" evidence="5">
    <location>
        <begin position="21"/>
        <end position="45"/>
    </location>
</feature>
<evidence type="ECO:0000256" key="1">
    <source>
        <dbReference type="ARBA" id="ARBA00004141"/>
    </source>
</evidence>
<dbReference type="KEGG" id="cgy:CGLY_15635"/>
<gene>
    <name evidence="8" type="ORF">CGLY_15635</name>
</gene>
<dbReference type="AlphaFoldDB" id="X5DQR9"/>
<evidence type="ECO:0000256" key="2">
    <source>
        <dbReference type="ARBA" id="ARBA00022692"/>
    </source>
</evidence>
<evidence type="ECO:0000256" key="3">
    <source>
        <dbReference type="ARBA" id="ARBA00022989"/>
    </source>
</evidence>
<dbReference type="GO" id="GO:0016020">
    <property type="term" value="C:membrane"/>
    <property type="evidence" value="ECO:0007669"/>
    <property type="project" value="UniProtKB-SubCell"/>
</dbReference>
<dbReference type="RefSeq" id="WP_052540463.1">
    <property type="nucleotide sequence ID" value="NZ_CP006842.1"/>
</dbReference>
<evidence type="ECO:0000259" key="7">
    <source>
        <dbReference type="Pfam" id="PF05154"/>
    </source>
</evidence>
<keyword evidence="2 6" id="KW-0812">Transmembrane</keyword>
<feature type="transmembrane region" description="Helical" evidence="6">
    <location>
        <begin position="117"/>
        <end position="148"/>
    </location>
</feature>
<organism evidence="8 9">
    <name type="scientific">Corynebacterium glyciniphilum AJ 3170</name>
    <dbReference type="NCBI Taxonomy" id="1404245"/>
    <lineage>
        <taxon>Bacteria</taxon>
        <taxon>Bacillati</taxon>
        <taxon>Actinomycetota</taxon>
        <taxon>Actinomycetes</taxon>
        <taxon>Mycobacteriales</taxon>
        <taxon>Corynebacteriaceae</taxon>
        <taxon>Corynebacterium</taxon>
    </lineage>
</organism>
<evidence type="ECO:0000256" key="5">
    <source>
        <dbReference type="SAM" id="MobiDB-lite"/>
    </source>
</evidence>
<keyword evidence="4 6" id="KW-0472">Membrane</keyword>
<evidence type="ECO:0000256" key="4">
    <source>
        <dbReference type="ARBA" id="ARBA00023136"/>
    </source>
</evidence>
<keyword evidence="9" id="KW-1185">Reference proteome</keyword>
<protein>
    <submittedName>
        <fullName evidence="8">Putative membrane protein</fullName>
    </submittedName>
</protein>
<dbReference type="HOGENOM" id="CLU_081297_1_1_11"/>
<dbReference type="eggNOG" id="COG2314">
    <property type="taxonomic scope" value="Bacteria"/>
</dbReference>
<dbReference type="OrthoDB" id="2004788at2"/>
<sequence length="163" mass="18243">MSNPFNSPEFGASGERRPEDSPQTPQQSSYQQYPQQGFQQPTHQTYPQQQNFQQPYAQQYQQGSMQQHGGYGAPMYPGPQKSKLAAALLAFFLGTLGIHNFYLGYTAKAWCQLGLTIFGYLTAIILIGFLFLFCVGIWAFVEFIMILVGGGRYSHDARGIPLN</sequence>
<evidence type="ECO:0000313" key="8">
    <source>
        <dbReference type="EMBL" id="AHW65563.1"/>
    </source>
</evidence>
<name>X5DQR9_9CORY</name>
<keyword evidence="3 6" id="KW-1133">Transmembrane helix</keyword>
<dbReference type="STRING" id="1404245.CGLY_15635"/>
<feature type="transmembrane region" description="Helical" evidence="6">
    <location>
        <begin position="84"/>
        <end position="105"/>
    </location>
</feature>
<comment type="subcellular location">
    <subcellularLocation>
        <location evidence="1">Membrane</location>
        <topology evidence="1">Multi-pass membrane protein</topology>
    </subcellularLocation>
</comment>
<dbReference type="Proteomes" id="UP000023703">
    <property type="component" value="Chromosome"/>
</dbReference>
<evidence type="ECO:0000256" key="6">
    <source>
        <dbReference type="SAM" id="Phobius"/>
    </source>
</evidence>